<proteinExistence type="predicted"/>
<feature type="compositionally biased region" description="Low complexity" evidence="1">
    <location>
        <begin position="113"/>
        <end position="122"/>
    </location>
</feature>
<evidence type="ECO:0000313" key="3">
    <source>
        <dbReference type="Proteomes" id="UP001292079"/>
    </source>
</evidence>
<comment type="caution">
    <text evidence="2">The sequence shown here is derived from an EMBL/GenBank/DDBJ whole genome shotgun (WGS) entry which is preliminary data.</text>
</comment>
<dbReference type="AlphaFoldDB" id="A0AAE1ZJB8"/>
<evidence type="ECO:0000313" key="2">
    <source>
        <dbReference type="EMBL" id="KAK4474748.1"/>
    </source>
</evidence>
<dbReference type="InterPro" id="IPR000557">
    <property type="entry name" value="Calponin_repeat"/>
</dbReference>
<gene>
    <name evidence="2" type="ORF">MN116_001872</name>
</gene>
<dbReference type="EMBL" id="JALJAT010000001">
    <property type="protein sequence ID" value="KAK4474748.1"/>
    <property type="molecule type" value="Genomic_DNA"/>
</dbReference>
<dbReference type="PROSITE" id="PS51122">
    <property type="entry name" value="CALPONIN_2"/>
    <property type="match status" value="1"/>
</dbReference>
<evidence type="ECO:0000256" key="1">
    <source>
        <dbReference type="SAM" id="MobiDB-lite"/>
    </source>
</evidence>
<organism evidence="2 3">
    <name type="scientific">Schistosoma mekongi</name>
    <name type="common">Parasitic worm</name>
    <dbReference type="NCBI Taxonomy" id="38744"/>
    <lineage>
        <taxon>Eukaryota</taxon>
        <taxon>Metazoa</taxon>
        <taxon>Spiralia</taxon>
        <taxon>Lophotrochozoa</taxon>
        <taxon>Platyhelminthes</taxon>
        <taxon>Trematoda</taxon>
        <taxon>Digenea</taxon>
        <taxon>Strigeidida</taxon>
        <taxon>Schistosomatoidea</taxon>
        <taxon>Schistosomatidae</taxon>
        <taxon>Schistosoma</taxon>
    </lineage>
</organism>
<keyword evidence="3" id="KW-1185">Reference proteome</keyword>
<feature type="region of interest" description="Disordered" evidence="1">
    <location>
        <begin position="106"/>
        <end position="140"/>
    </location>
</feature>
<dbReference type="Proteomes" id="UP001292079">
    <property type="component" value="Unassembled WGS sequence"/>
</dbReference>
<feature type="region of interest" description="Disordered" evidence="1">
    <location>
        <begin position="1"/>
        <end position="23"/>
    </location>
</feature>
<protein>
    <submittedName>
        <fullName evidence="2">Uncharacterized protein</fullName>
    </submittedName>
</protein>
<sequence length="198" mass="22697">MNSSERKSKSNTNISNSNSSKGVKVIHDNPKLIAFDLRKLPNSCIEKLTALIKEDEEIFRKHNSTIFPSTSNLVNENVWDNRRYVYPEDTDHNSCFHDVDKHREYSDHRDSSESSLSNLLPSHHLRRQRDHPSKTTTPEESFLGTAVISLQMGKNQFASEKGINFGNQRHFADIKRDDLLRAVRSVINLQMGTNQFAS</sequence>
<name>A0AAE1ZJB8_SCHME</name>
<accession>A0AAE1ZJB8</accession>
<dbReference type="Pfam" id="PF00402">
    <property type="entry name" value="Calponin"/>
    <property type="match status" value="2"/>
</dbReference>
<reference evidence="2" key="2">
    <citation type="journal article" date="2023" name="Infect Dis Poverty">
        <title>Chromosome-scale genome of the human blood fluke Schistosoma mekongi and its implications for public health.</title>
        <authorList>
            <person name="Zhou M."/>
            <person name="Xu L."/>
            <person name="Xu D."/>
            <person name="Chen W."/>
            <person name="Khan J."/>
            <person name="Hu Y."/>
            <person name="Huang H."/>
            <person name="Wei H."/>
            <person name="Zhang Y."/>
            <person name="Chusongsang P."/>
            <person name="Tanasarnprasert K."/>
            <person name="Hu X."/>
            <person name="Limpanont Y."/>
            <person name="Lv Z."/>
        </authorList>
    </citation>
    <scope>NUCLEOTIDE SEQUENCE</scope>
    <source>
        <strain evidence="2">LV_2022a</strain>
    </source>
</reference>
<reference evidence="2" key="1">
    <citation type="submission" date="2022-04" db="EMBL/GenBank/DDBJ databases">
        <authorList>
            <person name="Xu L."/>
            <person name="Lv Z."/>
        </authorList>
    </citation>
    <scope>NUCLEOTIDE SEQUENCE</scope>
    <source>
        <strain evidence="2">LV_2022a</strain>
    </source>
</reference>
<feature type="compositionally biased region" description="Low complexity" evidence="1">
    <location>
        <begin position="10"/>
        <end position="21"/>
    </location>
</feature>